<dbReference type="PANTHER" id="PTHR38117:SF2">
    <property type="entry name" value="NACHT AND WD40 DOMAIN PROTEIN"/>
    <property type="match status" value="1"/>
</dbReference>
<evidence type="ECO:0000313" key="4">
    <source>
        <dbReference type="Proteomes" id="UP001174934"/>
    </source>
</evidence>
<dbReference type="Pfam" id="PF23155">
    <property type="entry name" value="DUF7053"/>
    <property type="match status" value="1"/>
</dbReference>
<comment type="caution">
    <text evidence="3">The sequence shown here is derived from an EMBL/GenBank/DDBJ whole genome shotgun (WGS) entry which is preliminary data.</text>
</comment>
<gene>
    <name evidence="3" type="ORF">B0T17DRAFT_506234</name>
</gene>
<accession>A0AA39X9C7</accession>
<reference evidence="3" key="1">
    <citation type="submission" date="2023-06" db="EMBL/GenBank/DDBJ databases">
        <title>Genome-scale phylogeny and comparative genomics of the fungal order Sordariales.</title>
        <authorList>
            <consortium name="Lawrence Berkeley National Laboratory"/>
            <person name="Hensen N."/>
            <person name="Bonometti L."/>
            <person name="Westerberg I."/>
            <person name="Brannstrom I.O."/>
            <person name="Guillou S."/>
            <person name="Cros-Aarteil S."/>
            <person name="Calhoun S."/>
            <person name="Haridas S."/>
            <person name="Kuo A."/>
            <person name="Mondo S."/>
            <person name="Pangilinan J."/>
            <person name="Riley R."/>
            <person name="LaButti K."/>
            <person name="Andreopoulos B."/>
            <person name="Lipzen A."/>
            <person name="Chen C."/>
            <person name="Yanf M."/>
            <person name="Daum C."/>
            <person name="Ng V."/>
            <person name="Clum A."/>
            <person name="Steindorff A."/>
            <person name="Ohm R."/>
            <person name="Martin F."/>
            <person name="Silar P."/>
            <person name="Natvig D."/>
            <person name="Lalanne C."/>
            <person name="Gautier V."/>
            <person name="Ament-velasquez S.L."/>
            <person name="Kruys A."/>
            <person name="Hutchinson M.I."/>
            <person name="Powell A.J."/>
            <person name="Barry K."/>
            <person name="Miller A.N."/>
            <person name="Grigoriev I.V."/>
            <person name="Debuchy R."/>
            <person name="Gladieux P."/>
            <person name="Thoren M.H."/>
            <person name="Johannesson H."/>
        </authorList>
    </citation>
    <scope>NUCLEOTIDE SEQUENCE</scope>
    <source>
        <strain evidence="3">SMH3391-2</strain>
    </source>
</reference>
<feature type="domain" description="DUF7053" evidence="2">
    <location>
        <begin position="2"/>
        <end position="171"/>
    </location>
</feature>
<dbReference type="Proteomes" id="UP001174934">
    <property type="component" value="Unassembled WGS sequence"/>
</dbReference>
<feature type="compositionally biased region" description="Polar residues" evidence="1">
    <location>
        <begin position="346"/>
        <end position="359"/>
    </location>
</feature>
<feature type="region of interest" description="Disordered" evidence="1">
    <location>
        <begin position="199"/>
        <end position="329"/>
    </location>
</feature>
<organism evidence="3 4">
    <name type="scientific">Bombardia bombarda</name>
    <dbReference type="NCBI Taxonomy" id="252184"/>
    <lineage>
        <taxon>Eukaryota</taxon>
        <taxon>Fungi</taxon>
        <taxon>Dikarya</taxon>
        <taxon>Ascomycota</taxon>
        <taxon>Pezizomycotina</taxon>
        <taxon>Sordariomycetes</taxon>
        <taxon>Sordariomycetidae</taxon>
        <taxon>Sordariales</taxon>
        <taxon>Lasiosphaeriaceae</taxon>
        <taxon>Bombardia</taxon>
    </lineage>
</organism>
<dbReference type="PANTHER" id="PTHR38117">
    <property type="entry name" value="NACHT AND WD40 DOMAIN PROTEIN"/>
    <property type="match status" value="1"/>
</dbReference>
<feature type="compositionally biased region" description="Low complexity" evidence="1">
    <location>
        <begin position="294"/>
        <end position="316"/>
    </location>
</feature>
<dbReference type="EMBL" id="JAULSR010000002">
    <property type="protein sequence ID" value="KAK0629709.1"/>
    <property type="molecule type" value="Genomic_DNA"/>
</dbReference>
<protein>
    <recommendedName>
        <fullName evidence="2">DUF7053 domain-containing protein</fullName>
    </recommendedName>
</protein>
<feature type="compositionally biased region" description="Low complexity" evidence="1">
    <location>
        <begin position="199"/>
        <end position="221"/>
    </location>
</feature>
<keyword evidence="4" id="KW-1185">Reference proteome</keyword>
<sequence>MSKRTTFTTISPLPPGISRQVVLDFLHDHEEMIDLNPLVKERHPIKPPPHCPADESHCSWYSLTDRISYLPGGLASGDITYTCAFHDIPTGVQTHCYAPAGLNIRDKWTLNGYLPDEPPIPVELGIGAPPVGLYIREDVDMKCNMIMTSFVKKTLKKSHAALVERLKEKAQVASASVVTAGDKLNGPSFKRFHSYSQSDSSASSFAGSIRSSPSPTPSRQWTPPPPPSNYSNPSLSTIAAPQGRHSPSPLAYPTQDPSYRKPANSFGSSIPLPYNSRMHSRSQPQLRPESQDGPTSSPHHSRSSSRTNEHQNSSNSSHRDNNNQSPYPERLRVSGHVRELWRPSGHNKSSSHSGINNDGSGDVFVNSRHDYHHPSVTRIITTDTASGSVSPIGHMMNRSGTNHSIGSSVGVSPIAETPYPPPVNTGARRIWMGAGHDGIQEVQHPDYPQLNPYSDDAKTNPLVRVVVQEPSPLEPVPPPPAHVHVPAVHAVHIMGGSLHGSFVAELE</sequence>
<evidence type="ECO:0000313" key="3">
    <source>
        <dbReference type="EMBL" id="KAK0629709.1"/>
    </source>
</evidence>
<feature type="region of interest" description="Disordered" evidence="1">
    <location>
        <begin position="341"/>
        <end position="366"/>
    </location>
</feature>
<dbReference type="AlphaFoldDB" id="A0AA39X9C7"/>
<dbReference type="InterPro" id="IPR055481">
    <property type="entry name" value="DUF7053"/>
</dbReference>
<evidence type="ECO:0000256" key="1">
    <source>
        <dbReference type="SAM" id="MobiDB-lite"/>
    </source>
</evidence>
<name>A0AA39X9C7_9PEZI</name>
<proteinExistence type="predicted"/>
<evidence type="ECO:0000259" key="2">
    <source>
        <dbReference type="Pfam" id="PF23155"/>
    </source>
</evidence>